<gene>
    <name evidence="6" type="ordered locus">Cwoe_0544</name>
</gene>
<dbReference type="GO" id="GO:0003677">
    <property type="term" value="F:DNA binding"/>
    <property type="evidence" value="ECO:0007669"/>
    <property type="project" value="UniProtKB-KW"/>
</dbReference>
<dbReference type="EMBL" id="CP001854">
    <property type="protein sequence ID" value="ADB48979.1"/>
    <property type="molecule type" value="Genomic_DNA"/>
</dbReference>
<evidence type="ECO:0000256" key="1">
    <source>
        <dbReference type="ARBA" id="ARBA00009437"/>
    </source>
</evidence>
<proteinExistence type="inferred from homology"/>
<dbReference type="Pfam" id="PF00126">
    <property type="entry name" value="HTH_1"/>
    <property type="match status" value="1"/>
</dbReference>
<dbReference type="eggNOG" id="COG0583">
    <property type="taxonomic scope" value="Bacteria"/>
</dbReference>
<dbReference type="InterPro" id="IPR000847">
    <property type="entry name" value="LysR_HTH_N"/>
</dbReference>
<dbReference type="PROSITE" id="PS50931">
    <property type="entry name" value="HTH_LYSR"/>
    <property type="match status" value="1"/>
</dbReference>
<dbReference type="SUPFAM" id="SSF53850">
    <property type="entry name" value="Periplasmic binding protein-like II"/>
    <property type="match status" value="1"/>
</dbReference>
<dbReference type="OrthoDB" id="3181812at2"/>
<dbReference type="InterPro" id="IPR036388">
    <property type="entry name" value="WH-like_DNA-bd_sf"/>
</dbReference>
<dbReference type="PANTHER" id="PTHR30346">
    <property type="entry name" value="TRANSCRIPTIONAL DUAL REGULATOR HCAR-RELATED"/>
    <property type="match status" value="1"/>
</dbReference>
<dbReference type="FunFam" id="1.10.10.10:FF:000001">
    <property type="entry name" value="LysR family transcriptional regulator"/>
    <property type="match status" value="1"/>
</dbReference>
<name>D3F8A9_CONWI</name>
<evidence type="ECO:0000256" key="4">
    <source>
        <dbReference type="ARBA" id="ARBA00023163"/>
    </source>
</evidence>
<dbReference type="PANTHER" id="PTHR30346:SF0">
    <property type="entry name" value="HCA OPERON TRANSCRIPTIONAL ACTIVATOR HCAR"/>
    <property type="match status" value="1"/>
</dbReference>
<protein>
    <submittedName>
        <fullName evidence="6">Transcriptional regulator, LysR family</fullName>
    </submittedName>
</protein>
<evidence type="ECO:0000313" key="6">
    <source>
        <dbReference type="EMBL" id="ADB48979.1"/>
    </source>
</evidence>
<sequence length="295" mass="32300">MDVELRHLRYFVAVAEELSFTRAAERLHIAQPPLSTQIRRLEEALGVELFDRSRRAIALTDAGAVLLEQTRPLLVQTAQALDAARRAGTGEVGRLTVGFVPSASNATLPDVLRAFRTRYPGVELFLREMAPDDLVAALHAGSADVCFLYLPFADARLAARTVAREPLIAALPADHRLSRRRSRLRMRDLRDEPFVLPARHHMPGLHARVLDACRTAGFEPNAVQEDVWLMQTALGLVAAGIGIALVPGSTEQLGRAGVRFRPVRDAGEPVELGAFWRAEDRSAPLANFLATLGEG</sequence>
<dbReference type="Pfam" id="PF03466">
    <property type="entry name" value="LysR_substrate"/>
    <property type="match status" value="1"/>
</dbReference>
<organism evidence="6 7">
    <name type="scientific">Conexibacter woesei (strain DSM 14684 / CCUG 47730 / CIP 108061 / JCM 11494 / NBRC 100937 / ID131577)</name>
    <dbReference type="NCBI Taxonomy" id="469383"/>
    <lineage>
        <taxon>Bacteria</taxon>
        <taxon>Bacillati</taxon>
        <taxon>Actinomycetota</taxon>
        <taxon>Thermoleophilia</taxon>
        <taxon>Solirubrobacterales</taxon>
        <taxon>Conexibacteraceae</taxon>
        <taxon>Conexibacter</taxon>
    </lineage>
</organism>
<dbReference type="GO" id="GO:0003700">
    <property type="term" value="F:DNA-binding transcription factor activity"/>
    <property type="evidence" value="ECO:0007669"/>
    <property type="project" value="InterPro"/>
</dbReference>
<dbReference type="Proteomes" id="UP000008229">
    <property type="component" value="Chromosome"/>
</dbReference>
<dbReference type="Gene3D" id="1.10.10.10">
    <property type="entry name" value="Winged helix-like DNA-binding domain superfamily/Winged helix DNA-binding domain"/>
    <property type="match status" value="1"/>
</dbReference>
<dbReference type="CDD" id="cd08414">
    <property type="entry name" value="PBP2_LTTR_aromatics_like"/>
    <property type="match status" value="1"/>
</dbReference>
<dbReference type="InterPro" id="IPR036390">
    <property type="entry name" value="WH_DNA-bd_sf"/>
</dbReference>
<evidence type="ECO:0000256" key="3">
    <source>
        <dbReference type="ARBA" id="ARBA00023125"/>
    </source>
</evidence>
<dbReference type="PRINTS" id="PR00039">
    <property type="entry name" value="HTHLYSR"/>
</dbReference>
<dbReference type="RefSeq" id="WP_012932032.1">
    <property type="nucleotide sequence ID" value="NC_013739.1"/>
</dbReference>
<accession>D3F8A9</accession>
<dbReference type="KEGG" id="cwo:Cwoe_0544"/>
<reference evidence="7" key="2">
    <citation type="submission" date="2010-01" db="EMBL/GenBank/DDBJ databases">
        <title>The complete genome of Conexibacter woesei DSM 14684.</title>
        <authorList>
            <consortium name="US DOE Joint Genome Institute (JGI-PGF)"/>
            <person name="Lucas S."/>
            <person name="Copeland A."/>
            <person name="Lapidus A."/>
            <person name="Glavina del Rio T."/>
            <person name="Dalin E."/>
            <person name="Tice H."/>
            <person name="Bruce D."/>
            <person name="Goodwin L."/>
            <person name="Pitluck S."/>
            <person name="Kyrpides N."/>
            <person name="Mavromatis K."/>
            <person name="Ivanova N."/>
            <person name="Mikhailova N."/>
            <person name="Chertkov O."/>
            <person name="Brettin T."/>
            <person name="Detter J.C."/>
            <person name="Han C."/>
            <person name="Larimer F."/>
            <person name="Land M."/>
            <person name="Hauser L."/>
            <person name="Markowitz V."/>
            <person name="Cheng J.-F."/>
            <person name="Hugenholtz P."/>
            <person name="Woyke T."/>
            <person name="Wu D."/>
            <person name="Pukall R."/>
            <person name="Steenblock K."/>
            <person name="Schneider S."/>
            <person name="Klenk H.-P."/>
            <person name="Eisen J.A."/>
        </authorList>
    </citation>
    <scope>NUCLEOTIDE SEQUENCE [LARGE SCALE GENOMIC DNA]</scope>
    <source>
        <strain evidence="7">DSM 14684 / CIP 108061 / JCM 11494 / NBRC 100937 / ID131577</strain>
    </source>
</reference>
<dbReference type="Gene3D" id="3.40.190.10">
    <property type="entry name" value="Periplasmic binding protein-like II"/>
    <property type="match status" value="2"/>
</dbReference>
<keyword evidence="4" id="KW-0804">Transcription</keyword>
<feature type="domain" description="HTH lysR-type" evidence="5">
    <location>
        <begin position="3"/>
        <end position="60"/>
    </location>
</feature>
<evidence type="ECO:0000259" key="5">
    <source>
        <dbReference type="PROSITE" id="PS50931"/>
    </source>
</evidence>
<evidence type="ECO:0000313" key="7">
    <source>
        <dbReference type="Proteomes" id="UP000008229"/>
    </source>
</evidence>
<dbReference type="GO" id="GO:0032993">
    <property type="term" value="C:protein-DNA complex"/>
    <property type="evidence" value="ECO:0007669"/>
    <property type="project" value="TreeGrafter"/>
</dbReference>
<dbReference type="HOGENOM" id="CLU_039613_6_4_11"/>
<keyword evidence="7" id="KW-1185">Reference proteome</keyword>
<keyword evidence="2" id="KW-0805">Transcription regulation</keyword>
<dbReference type="STRING" id="469383.Cwoe_0544"/>
<dbReference type="SUPFAM" id="SSF46785">
    <property type="entry name" value="Winged helix' DNA-binding domain"/>
    <property type="match status" value="1"/>
</dbReference>
<dbReference type="AlphaFoldDB" id="D3F8A9"/>
<evidence type="ECO:0000256" key="2">
    <source>
        <dbReference type="ARBA" id="ARBA00023015"/>
    </source>
</evidence>
<dbReference type="InterPro" id="IPR005119">
    <property type="entry name" value="LysR_subst-bd"/>
</dbReference>
<reference evidence="6 7" key="1">
    <citation type="journal article" date="2010" name="Stand. Genomic Sci.">
        <title>Complete genome sequence of Conexibacter woesei type strain (ID131577).</title>
        <authorList>
            <person name="Pukall R."/>
            <person name="Lapidus A."/>
            <person name="Glavina Del Rio T."/>
            <person name="Copeland A."/>
            <person name="Tice H."/>
            <person name="Cheng J.-F."/>
            <person name="Lucas S."/>
            <person name="Chen F."/>
            <person name="Nolan M."/>
            <person name="Bruce D."/>
            <person name="Goodwin L."/>
            <person name="Pitluck S."/>
            <person name="Mavromatis K."/>
            <person name="Ivanova N."/>
            <person name="Ovchinnikova G."/>
            <person name="Pati A."/>
            <person name="Chen A."/>
            <person name="Palaniappan K."/>
            <person name="Land M."/>
            <person name="Hauser L."/>
            <person name="Chang Y.-J."/>
            <person name="Jeffries C.D."/>
            <person name="Chain P."/>
            <person name="Meincke L."/>
            <person name="Sims D."/>
            <person name="Brettin T."/>
            <person name="Detter J.C."/>
            <person name="Rohde M."/>
            <person name="Goeker M."/>
            <person name="Bristow J."/>
            <person name="Eisen J.A."/>
            <person name="Markowitz V."/>
            <person name="Kyrpides N.C."/>
            <person name="Klenk H.-P."/>
            <person name="Hugenholtz P."/>
        </authorList>
    </citation>
    <scope>NUCLEOTIDE SEQUENCE [LARGE SCALE GENOMIC DNA]</scope>
    <source>
        <strain evidence="7">DSM 14684 / CIP 108061 / JCM 11494 / NBRC 100937 / ID131577</strain>
    </source>
</reference>
<keyword evidence="3" id="KW-0238">DNA-binding</keyword>
<comment type="similarity">
    <text evidence="1">Belongs to the LysR transcriptional regulatory family.</text>
</comment>